<protein>
    <submittedName>
        <fullName evidence="2">Uncharacterized protein</fullName>
    </submittedName>
</protein>
<evidence type="ECO:0000313" key="3">
    <source>
        <dbReference type="Proteomes" id="UP000692954"/>
    </source>
</evidence>
<sequence length="286" mass="34148">MRYLHRALQQQKKIKLIGITSIFLMACKRNQFFSKITFTQQKADEQRNSDQLQKFKNESQVRLKRNEFRRTILEIKSKQRSLETSKYAVTDEDLAQPIFQRSPTHLENQIDNQWNHLEMLDKKHLKFIYGPKTFNRQKKAISQIDNNFKADIELQKLKFQAQMDFRNKLLKHNSFQTSKGNAQGLEINFLRQVRPEYKGMLLLNLSSIEQQCCPTLYSHVKKFDSSTSMQTRQKQQSTKNIRSKSFNTQQTEIEEQLSNQKVYDEMNESLQRFEITLKERCQYLES</sequence>
<dbReference type="Proteomes" id="UP000692954">
    <property type="component" value="Unassembled WGS sequence"/>
</dbReference>
<reference evidence="2" key="1">
    <citation type="submission" date="2021-01" db="EMBL/GenBank/DDBJ databases">
        <authorList>
            <consortium name="Genoscope - CEA"/>
            <person name="William W."/>
        </authorList>
    </citation>
    <scope>NUCLEOTIDE SEQUENCE</scope>
</reference>
<dbReference type="PROSITE" id="PS51257">
    <property type="entry name" value="PROKAR_LIPOPROTEIN"/>
    <property type="match status" value="1"/>
</dbReference>
<name>A0A8S1KJE3_9CILI</name>
<gene>
    <name evidence="2" type="ORF">PSON_ATCC_30995.1.T0080209</name>
</gene>
<dbReference type="AlphaFoldDB" id="A0A8S1KJE3"/>
<evidence type="ECO:0000313" key="2">
    <source>
        <dbReference type="EMBL" id="CAD8054323.1"/>
    </source>
</evidence>
<dbReference type="EMBL" id="CAJJDN010000008">
    <property type="protein sequence ID" value="CAD8054323.1"/>
    <property type="molecule type" value="Genomic_DNA"/>
</dbReference>
<accession>A0A8S1KJE3</accession>
<proteinExistence type="predicted"/>
<organism evidence="2 3">
    <name type="scientific">Paramecium sonneborni</name>
    <dbReference type="NCBI Taxonomy" id="65129"/>
    <lineage>
        <taxon>Eukaryota</taxon>
        <taxon>Sar</taxon>
        <taxon>Alveolata</taxon>
        <taxon>Ciliophora</taxon>
        <taxon>Intramacronucleata</taxon>
        <taxon>Oligohymenophorea</taxon>
        <taxon>Peniculida</taxon>
        <taxon>Parameciidae</taxon>
        <taxon>Paramecium</taxon>
    </lineage>
</organism>
<evidence type="ECO:0000256" key="1">
    <source>
        <dbReference type="SAM" id="MobiDB-lite"/>
    </source>
</evidence>
<feature type="region of interest" description="Disordered" evidence="1">
    <location>
        <begin position="227"/>
        <end position="250"/>
    </location>
</feature>
<keyword evidence="3" id="KW-1185">Reference proteome</keyword>
<dbReference type="OrthoDB" id="295223at2759"/>
<comment type="caution">
    <text evidence="2">The sequence shown here is derived from an EMBL/GenBank/DDBJ whole genome shotgun (WGS) entry which is preliminary data.</text>
</comment>